<dbReference type="SUPFAM" id="SSF52317">
    <property type="entry name" value="Class I glutamine amidotransferase-like"/>
    <property type="match status" value="1"/>
</dbReference>
<dbReference type="PANTHER" id="PTHR40469:SF2">
    <property type="entry name" value="GALACTOSE-BINDING DOMAIN-LIKE SUPERFAMILY PROTEIN"/>
    <property type="match status" value="1"/>
</dbReference>
<dbReference type="InterPro" id="IPR011041">
    <property type="entry name" value="Quinoprot_gluc/sorb_DH_b-prop"/>
</dbReference>
<dbReference type="Gene3D" id="3.40.50.880">
    <property type="match status" value="1"/>
</dbReference>
<organism evidence="10 11">
    <name type="scientific">Mucilaginibacter limnophilus</name>
    <dbReference type="NCBI Taxonomy" id="1932778"/>
    <lineage>
        <taxon>Bacteria</taxon>
        <taxon>Pseudomonadati</taxon>
        <taxon>Bacteroidota</taxon>
        <taxon>Sphingobacteriia</taxon>
        <taxon>Sphingobacteriales</taxon>
        <taxon>Sphingobacteriaceae</taxon>
        <taxon>Mucilaginibacter</taxon>
    </lineage>
</organism>
<keyword evidence="5 6" id="KW-0408">Iron</keyword>
<dbReference type="SUPFAM" id="SSF50952">
    <property type="entry name" value="Soluble quinoprotein glucose dehydrogenase"/>
    <property type="match status" value="1"/>
</dbReference>
<dbReference type="Gene3D" id="2.120.10.30">
    <property type="entry name" value="TolB, C-terminal domain"/>
    <property type="match status" value="1"/>
</dbReference>
<accession>A0A437MWT8</accession>
<dbReference type="PROSITE" id="PS50093">
    <property type="entry name" value="PKD"/>
    <property type="match status" value="1"/>
</dbReference>
<gene>
    <name evidence="10" type="ORF">EOD41_08890</name>
</gene>
<feature type="region of interest" description="Disordered" evidence="7">
    <location>
        <begin position="545"/>
        <end position="566"/>
    </location>
</feature>
<dbReference type="EMBL" id="SACK01000002">
    <property type="protein sequence ID" value="RVU02135.1"/>
    <property type="molecule type" value="Genomic_DNA"/>
</dbReference>
<dbReference type="Pfam" id="PF07995">
    <property type="entry name" value="GSDH"/>
    <property type="match status" value="1"/>
</dbReference>
<dbReference type="Gene3D" id="2.60.40.10">
    <property type="entry name" value="Immunoglobulins"/>
    <property type="match status" value="1"/>
</dbReference>
<dbReference type="GO" id="GO:0009055">
    <property type="term" value="F:electron transfer activity"/>
    <property type="evidence" value="ECO:0007669"/>
    <property type="project" value="InterPro"/>
</dbReference>
<name>A0A437MWT8_9SPHI</name>
<feature type="domain" description="PKD" evidence="8">
    <location>
        <begin position="731"/>
        <end position="782"/>
    </location>
</feature>
<evidence type="ECO:0000256" key="1">
    <source>
        <dbReference type="ARBA" id="ARBA00022448"/>
    </source>
</evidence>
<feature type="binding site" description="covalent" evidence="6">
    <location>
        <position position="867"/>
    </location>
    <ligand>
        <name>heme c</name>
        <dbReference type="ChEBI" id="CHEBI:61717"/>
    </ligand>
</feature>
<dbReference type="GO" id="GO:0005506">
    <property type="term" value="F:iron ion binding"/>
    <property type="evidence" value="ECO:0007669"/>
    <property type="project" value="InterPro"/>
</dbReference>
<dbReference type="InterPro" id="IPR029010">
    <property type="entry name" value="ThuA-like"/>
</dbReference>
<evidence type="ECO:0000256" key="4">
    <source>
        <dbReference type="ARBA" id="ARBA00022982"/>
    </source>
</evidence>
<protein>
    <submittedName>
        <fullName evidence="10">C-type cytochrome</fullName>
    </submittedName>
</protein>
<dbReference type="Pfam" id="PF00034">
    <property type="entry name" value="Cytochrom_C"/>
    <property type="match status" value="1"/>
</dbReference>
<dbReference type="InterPro" id="IPR002324">
    <property type="entry name" value="Cyt_c_ID"/>
</dbReference>
<dbReference type="Proteomes" id="UP000282759">
    <property type="component" value="Unassembled WGS sequence"/>
</dbReference>
<dbReference type="GO" id="GO:0020037">
    <property type="term" value="F:heme binding"/>
    <property type="evidence" value="ECO:0007669"/>
    <property type="project" value="InterPro"/>
</dbReference>
<dbReference type="OrthoDB" id="9816308at2"/>
<dbReference type="Pfam" id="PF06283">
    <property type="entry name" value="ThuA"/>
    <property type="match status" value="1"/>
</dbReference>
<dbReference type="AlphaFoldDB" id="A0A437MWT8"/>
<evidence type="ECO:0000259" key="9">
    <source>
        <dbReference type="PROSITE" id="PS51007"/>
    </source>
</evidence>
<comment type="caution">
    <text evidence="10">The sequence shown here is derived from an EMBL/GenBank/DDBJ whole genome shotgun (WGS) entry which is preliminary data.</text>
</comment>
<keyword evidence="2 6" id="KW-0349">Heme</keyword>
<evidence type="ECO:0000313" key="10">
    <source>
        <dbReference type="EMBL" id="RVU02135.1"/>
    </source>
</evidence>
<dbReference type="PROSITE" id="PS51007">
    <property type="entry name" value="CYTC"/>
    <property type="match status" value="1"/>
</dbReference>
<dbReference type="PRINTS" id="PR00606">
    <property type="entry name" value="CYTCHROMECID"/>
</dbReference>
<dbReference type="InterPro" id="IPR029062">
    <property type="entry name" value="Class_I_gatase-like"/>
</dbReference>
<feature type="binding site" description="covalent" evidence="6">
    <location>
        <position position="912"/>
    </location>
    <ligand>
        <name>heme c</name>
        <dbReference type="ChEBI" id="CHEBI:61717"/>
    </ligand>
</feature>
<evidence type="ECO:0000313" key="11">
    <source>
        <dbReference type="Proteomes" id="UP000282759"/>
    </source>
</evidence>
<dbReference type="InterPro" id="IPR012938">
    <property type="entry name" value="Glc/Sorbosone_DH"/>
</dbReference>
<dbReference type="InterPro" id="IPR000601">
    <property type="entry name" value="PKD_dom"/>
</dbReference>
<dbReference type="PANTHER" id="PTHR40469">
    <property type="entry name" value="SECRETED GLYCOSYL HYDROLASE"/>
    <property type="match status" value="1"/>
</dbReference>
<dbReference type="InterPro" id="IPR013783">
    <property type="entry name" value="Ig-like_fold"/>
</dbReference>
<feature type="domain" description="Cytochrome c" evidence="9">
    <location>
        <begin position="849"/>
        <end position="934"/>
    </location>
</feature>
<comment type="PTM">
    <text evidence="6">Binds 1 heme c group covalently per subunit.</text>
</comment>
<reference evidence="10 11" key="1">
    <citation type="submission" date="2019-01" db="EMBL/GenBank/DDBJ databases">
        <authorList>
            <person name="Chen W.-M."/>
        </authorList>
    </citation>
    <scope>NUCLEOTIDE SEQUENCE [LARGE SCALE GENOMIC DNA]</scope>
    <source>
        <strain evidence="10 11">YBJ-36</strain>
    </source>
</reference>
<dbReference type="InterPro" id="IPR036909">
    <property type="entry name" value="Cyt_c-like_dom_sf"/>
</dbReference>
<keyword evidence="11" id="KW-1185">Reference proteome</keyword>
<keyword evidence="1" id="KW-0813">Transport</keyword>
<dbReference type="InterPro" id="IPR009056">
    <property type="entry name" value="Cyt_c-like_dom"/>
</dbReference>
<evidence type="ECO:0000256" key="5">
    <source>
        <dbReference type="ARBA" id="ARBA00023004"/>
    </source>
</evidence>
<evidence type="ECO:0000256" key="7">
    <source>
        <dbReference type="SAM" id="MobiDB-lite"/>
    </source>
</evidence>
<keyword evidence="4" id="KW-0249">Electron transport</keyword>
<sequence>MLLLACVVLASCGKRSGKPKVLVFTKTAGYHHESIPAGIAAIKKLGSANDFEVDTTTNPSFFSEDTLKQYSAVIFLNTTGDVLNNYQEADFERYIQAGGGFVGVHAATDTEYGWGWYGRLVGGYFNGHPEQQEAVLNVVDRENAATKHLPVQWKRKDEWYNFKKLNPDVKVLIKIDEKSYKGGANGADHPMAWYHDFEGGRAFYTELGHTDESYKDPLYLKHLLGGIQYAIGDNKELDYDDAKTLRVPEENRFVKTQLIQGGFFEPTEMAILPNFDILVTQRRGELMLYSNEKKTLKQVGFLDVYFKSNAVNVNSEEGLLGLTLDPDFEKNNYVYLYYSPAGDKPIDRLSRFVFKNDTLDNKSEKVILEVGTTRDICCHTGGSLAFAKDNILFLSVGDNTTPFDEPNQPYPTRSFGPMDDRPGHEQYDDRRAAGNTNDLRGKILRIKINSDGSYGIPDGNLFPKGTAKARPEIYVMGNRNPYRISVDKKTGYLYWGEVGPDAANDSIGTRGPRGYDEVNQARKAGNFGWPFFVGNNYAYNMHDYNTNKNGPPQDPAHPKNTSRNNTGLVDLPPAQPAYVWYPYAISPDFPELGTGGRTAMAGPVYYTEDFPEDTRYPDYYNGKFFMYDFIRGWIKAVTQLPNGDLDKIEPFMPNSHFNSMIDMEVGKDGRIYVLEYGNGWFNRNPDAGIVRIDYLSGNRPPAVKNLTIEKTSGNLPFVLTAKVEAVDPEKDPLTYVWHIGKTTTTTSEPQLKYTIKQAGEQEVFVEVMDDSKASAKSNTVTVFAGNERPEVKVSVQGNQSFFFPGKPVNYNVSVTDKGAPVDLANLYISADFIKGSDLAGANWGHQIMQATMAGKNLMLTLDCKGCHKVDETSIGPAFKKVAEKYRSSPDANSYLPAKIIKGGAGVWGEVAMPAHPTLKESDAKLIVTWIRSLADQDKPKSLPANGTLTPKASDVKEQNTVFNINANYTDAGSQGMVPLSGTASLVLRNSVIDAGEFQNIKEFYVDDQGGSKSVVLPSTTGSFKAGKFDLTGITAIEMNGFSNGDAANYTIEVYADKPNGNKLGTGTLAFKAGNQKLSVKISLQKLADGKPHDVYIVAKQTGASKSRPAIKTVRFI</sequence>
<evidence type="ECO:0000256" key="3">
    <source>
        <dbReference type="ARBA" id="ARBA00022723"/>
    </source>
</evidence>
<dbReference type="SUPFAM" id="SSF46626">
    <property type="entry name" value="Cytochrome c"/>
    <property type="match status" value="1"/>
</dbReference>
<dbReference type="SUPFAM" id="SSF49299">
    <property type="entry name" value="PKD domain"/>
    <property type="match status" value="1"/>
</dbReference>
<dbReference type="Gene3D" id="1.10.760.10">
    <property type="entry name" value="Cytochrome c-like domain"/>
    <property type="match status" value="1"/>
</dbReference>
<evidence type="ECO:0000259" key="8">
    <source>
        <dbReference type="PROSITE" id="PS50093"/>
    </source>
</evidence>
<dbReference type="InterPro" id="IPR011042">
    <property type="entry name" value="6-blade_b-propeller_TolB-like"/>
</dbReference>
<evidence type="ECO:0000256" key="6">
    <source>
        <dbReference type="PIRSR" id="PIRSR602324-1"/>
    </source>
</evidence>
<keyword evidence="3 6" id="KW-0479">Metal-binding</keyword>
<evidence type="ECO:0000256" key="2">
    <source>
        <dbReference type="ARBA" id="ARBA00022617"/>
    </source>
</evidence>
<proteinExistence type="predicted"/>
<feature type="binding site" description="covalent" evidence="6">
    <location>
        <position position="863"/>
    </location>
    <ligand>
        <name>heme c</name>
        <dbReference type="ChEBI" id="CHEBI:61717"/>
    </ligand>
</feature>
<dbReference type="InterPro" id="IPR035986">
    <property type="entry name" value="PKD_dom_sf"/>
</dbReference>